<dbReference type="eggNOG" id="COG0325">
    <property type="taxonomic scope" value="Bacteria"/>
</dbReference>
<reference evidence="6 7" key="1">
    <citation type="submission" date="2012-01" db="EMBL/GenBank/DDBJ databases">
        <title>The Genome Sequence of Scardovia wiggsiae F0424.</title>
        <authorList>
            <consortium name="The Broad Institute Genome Sequencing Platform"/>
            <person name="Earl A."/>
            <person name="Ward D."/>
            <person name="Feldgarden M."/>
            <person name="Gevers D."/>
            <person name="Izard J."/>
            <person name="Ganesan A."/>
            <person name="Baranova O.V."/>
            <person name="Blanton J.M."/>
            <person name="Tanner A.C."/>
            <person name="Mathney J."/>
            <person name="Dewhirst F.E."/>
            <person name="Young S.K."/>
            <person name="Zeng Q."/>
            <person name="Gargeya S."/>
            <person name="Fitzgerald M."/>
            <person name="Haas B."/>
            <person name="Abouelleil A."/>
            <person name="Alvarado L."/>
            <person name="Arachchi H.M."/>
            <person name="Berlin A."/>
            <person name="Chapman S.B."/>
            <person name="Gearin G."/>
            <person name="Goldberg J."/>
            <person name="Griggs A."/>
            <person name="Gujja S."/>
            <person name="Hansen M."/>
            <person name="Heiman D."/>
            <person name="Howarth C."/>
            <person name="Larimer J."/>
            <person name="Lui A."/>
            <person name="MacDonald P.J.P."/>
            <person name="McCowen C."/>
            <person name="Montmayeur A."/>
            <person name="Murphy C."/>
            <person name="Neiman D."/>
            <person name="Pearson M."/>
            <person name="Priest M."/>
            <person name="Roberts A."/>
            <person name="Saif S."/>
            <person name="Shea T."/>
            <person name="Sisk P."/>
            <person name="Stolte C."/>
            <person name="Sykes S."/>
            <person name="Wortman J."/>
            <person name="Nusbaum C."/>
            <person name="Birren B."/>
        </authorList>
    </citation>
    <scope>NUCLEOTIDE SEQUENCE [LARGE SCALE GENOMIC DNA]</scope>
    <source>
        <strain evidence="6 7">F0424</strain>
    </source>
</reference>
<evidence type="ECO:0000313" key="7">
    <source>
        <dbReference type="Proteomes" id="UP000006415"/>
    </source>
</evidence>
<dbReference type="GO" id="GO:0030170">
    <property type="term" value="F:pyridoxal phosphate binding"/>
    <property type="evidence" value="ECO:0007669"/>
    <property type="project" value="UniProtKB-UniRule"/>
</dbReference>
<evidence type="ECO:0000256" key="2">
    <source>
        <dbReference type="HAMAP-Rule" id="MF_02087"/>
    </source>
</evidence>
<comment type="caution">
    <text evidence="6">The sequence shown here is derived from an EMBL/GenBank/DDBJ whole genome shotgun (WGS) entry which is preliminary data.</text>
</comment>
<dbReference type="RefSeq" id="WP_007148261.1">
    <property type="nucleotide sequence ID" value="NZ_AKCI01000001.1"/>
</dbReference>
<dbReference type="AlphaFoldDB" id="J0DEI6"/>
<dbReference type="Proteomes" id="UP000006415">
    <property type="component" value="Unassembled WGS sequence"/>
</dbReference>
<comment type="similarity">
    <text evidence="2 4">Belongs to the pyridoxal phosphate-binding protein YggS/PROSC family.</text>
</comment>
<dbReference type="PANTHER" id="PTHR10146:SF14">
    <property type="entry name" value="PYRIDOXAL PHOSPHATE HOMEOSTASIS PROTEIN"/>
    <property type="match status" value="1"/>
</dbReference>
<comment type="function">
    <text evidence="2">Pyridoxal 5'-phosphate (PLP)-binding protein, which is involved in PLP homeostasis.</text>
</comment>
<dbReference type="Gene3D" id="3.20.20.10">
    <property type="entry name" value="Alanine racemase"/>
    <property type="match status" value="1"/>
</dbReference>
<dbReference type="STRING" id="857290.HMPREF9156_01198"/>
<dbReference type="OrthoDB" id="9804072at2"/>
<dbReference type="CDD" id="cd00635">
    <property type="entry name" value="PLPDE_III_YBL036c_like"/>
    <property type="match status" value="1"/>
</dbReference>
<dbReference type="InterPro" id="IPR029066">
    <property type="entry name" value="PLP-binding_barrel"/>
</dbReference>
<dbReference type="InterPro" id="IPR001608">
    <property type="entry name" value="Ala_racemase_N"/>
</dbReference>
<evidence type="ECO:0000256" key="4">
    <source>
        <dbReference type="RuleBase" id="RU004514"/>
    </source>
</evidence>
<dbReference type="EMBL" id="AGZS01000006">
    <property type="protein sequence ID" value="EJD64703.1"/>
    <property type="molecule type" value="Genomic_DNA"/>
</dbReference>
<keyword evidence="1 2" id="KW-0663">Pyridoxal phosphate</keyword>
<feature type="modified residue" description="N6-(pyridoxal phosphate)lysine" evidence="2 3">
    <location>
        <position position="55"/>
    </location>
</feature>
<organism evidence="6 7">
    <name type="scientific">Scardovia wiggsiae F0424</name>
    <dbReference type="NCBI Taxonomy" id="857290"/>
    <lineage>
        <taxon>Bacteria</taxon>
        <taxon>Bacillati</taxon>
        <taxon>Actinomycetota</taxon>
        <taxon>Actinomycetes</taxon>
        <taxon>Bifidobacteriales</taxon>
        <taxon>Bifidobacteriaceae</taxon>
        <taxon>Scardovia</taxon>
    </lineage>
</organism>
<sequence>MTAYMDRKDLTNRDIPAERRRQIIDNVRRVLDTIAAAEQQSGRPEGAVRLLAAVKTRDVGEIMAAVDAGVPMIGENRPQEAVAVGGILAEEFSRRGIAVPFHLIGQLQSNKINKILPYVDTVESVDSAKLAGKLSTRAVAAQKHLDIFLEVNVSGESSKSGCAPERAQDIAGEIAGLPGLTLVGLMAVGAHVDDRAQVSRGYERLRALRDAVAASGSEGTETCTQLSMGMSGDYQLAIAAGATVVRLGTAIFGKRAYK</sequence>
<evidence type="ECO:0000313" key="6">
    <source>
        <dbReference type="EMBL" id="EJD64703.1"/>
    </source>
</evidence>
<evidence type="ECO:0000256" key="3">
    <source>
        <dbReference type="PIRSR" id="PIRSR004848-1"/>
    </source>
</evidence>
<dbReference type="HOGENOM" id="CLU_059988_1_0_11"/>
<comment type="cofactor">
    <cofactor evidence="3">
        <name>pyridoxal 5'-phosphate</name>
        <dbReference type="ChEBI" id="CHEBI:597326"/>
    </cofactor>
</comment>
<dbReference type="PANTHER" id="PTHR10146">
    <property type="entry name" value="PROLINE SYNTHETASE CO-TRANSCRIBED BACTERIAL HOMOLOG PROTEIN"/>
    <property type="match status" value="1"/>
</dbReference>
<name>J0DEI6_9BIFI</name>
<dbReference type="PIRSF" id="PIRSF004848">
    <property type="entry name" value="YBL036c_PLPDEIII"/>
    <property type="match status" value="1"/>
</dbReference>
<dbReference type="NCBIfam" id="TIGR00044">
    <property type="entry name" value="YggS family pyridoxal phosphate-dependent enzyme"/>
    <property type="match status" value="1"/>
</dbReference>
<dbReference type="Pfam" id="PF01168">
    <property type="entry name" value="Ala_racemase_N"/>
    <property type="match status" value="1"/>
</dbReference>
<keyword evidence="7" id="KW-1185">Reference proteome</keyword>
<gene>
    <name evidence="6" type="ORF">HMPREF9156_01198</name>
</gene>
<dbReference type="InterPro" id="IPR011078">
    <property type="entry name" value="PyrdxlP_homeostasis"/>
</dbReference>
<evidence type="ECO:0000259" key="5">
    <source>
        <dbReference type="Pfam" id="PF01168"/>
    </source>
</evidence>
<evidence type="ECO:0000256" key="1">
    <source>
        <dbReference type="ARBA" id="ARBA00022898"/>
    </source>
</evidence>
<feature type="domain" description="Alanine racemase N-terminal" evidence="5">
    <location>
        <begin position="47"/>
        <end position="254"/>
    </location>
</feature>
<accession>J0DEI6</accession>
<dbReference type="SUPFAM" id="SSF51419">
    <property type="entry name" value="PLP-binding barrel"/>
    <property type="match status" value="1"/>
</dbReference>
<proteinExistence type="inferred from homology"/>
<dbReference type="HAMAP" id="MF_02087">
    <property type="entry name" value="PLP_homeostasis"/>
    <property type="match status" value="1"/>
</dbReference>
<protein>
    <recommendedName>
        <fullName evidence="2">Pyridoxal phosphate homeostasis protein</fullName>
        <shortName evidence="2">PLP homeostasis protein</shortName>
    </recommendedName>
</protein>